<keyword evidence="2" id="KW-1185">Reference proteome</keyword>
<reference evidence="1 2" key="1">
    <citation type="submission" date="2015-12" db="EMBL/GenBank/DDBJ databases">
        <title>Water chestnut soymovirus-1 exists as an endogenous plant pararetroviral sequence in water chestnut.</title>
        <authorList>
            <person name="Zhang F.P."/>
            <person name="Wang L.P."/>
            <person name="Hong N."/>
            <person name="Wang G.P."/>
        </authorList>
    </citation>
    <scope>NUCLEOTIDE SEQUENCE [LARGE SCALE GENOMIC DNA]</scope>
    <source>
        <strain evidence="1">TuanFeng</strain>
    </source>
</reference>
<dbReference type="Proteomes" id="UP000201102">
    <property type="component" value="Genome"/>
</dbReference>
<dbReference type="GeneID" id="27912027"/>
<dbReference type="EMBL" id="KU365408">
    <property type="protein sequence ID" value="AND65756.1"/>
    <property type="molecule type" value="Genomic_DNA"/>
</dbReference>
<sequence length="59" mass="6950">MTKKKVVNVGKRKQKKLKKELWRNEQFRGLAQDKGIKCIIRAMVNANHSVKSIVRNVFR</sequence>
<accession>A0A172PC90</accession>
<evidence type="ECO:0000313" key="2">
    <source>
        <dbReference type="Proteomes" id="UP000201102"/>
    </source>
</evidence>
<evidence type="ECO:0000313" key="1">
    <source>
        <dbReference type="EMBL" id="AND65756.1"/>
    </source>
</evidence>
<gene>
    <name evidence="1" type="ORF">WCSV-1gp9</name>
</gene>
<organism evidence="1 2">
    <name type="scientific">Water chestnut soymovirus 1</name>
    <dbReference type="NCBI Taxonomy" id="1848040"/>
    <lineage>
        <taxon>Viruses</taxon>
        <taxon>Riboviria</taxon>
        <taxon>Pararnavirae</taxon>
        <taxon>Artverviricota</taxon>
        <taxon>Revtraviricetes</taxon>
        <taxon>Ortervirales</taxon>
        <taxon>Caulimoviridae</taxon>
        <taxon>Soymovirus</taxon>
        <taxon>Soymovirus eleocharis</taxon>
    </lineage>
</organism>
<protein>
    <submittedName>
        <fullName evidence="1">Uncharacterized protein</fullName>
    </submittedName>
</protein>
<dbReference type="KEGG" id="vg:27912027"/>
<proteinExistence type="predicted"/>
<dbReference type="RefSeq" id="YP_009254012.1">
    <property type="nucleotide sequence ID" value="NC_030205.1"/>
</dbReference>
<name>A0A172PC90_9VIRU</name>